<organism evidence="2">
    <name type="scientific">Utricularia reniformis</name>
    <dbReference type="NCBI Taxonomy" id="192314"/>
    <lineage>
        <taxon>Eukaryota</taxon>
        <taxon>Viridiplantae</taxon>
        <taxon>Streptophyta</taxon>
        <taxon>Embryophyta</taxon>
        <taxon>Tracheophyta</taxon>
        <taxon>Spermatophyta</taxon>
        <taxon>Magnoliopsida</taxon>
        <taxon>eudicotyledons</taxon>
        <taxon>Gunneridae</taxon>
        <taxon>Pentapetalae</taxon>
        <taxon>asterids</taxon>
        <taxon>lamiids</taxon>
        <taxon>Lamiales</taxon>
        <taxon>Lentibulariaceae</taxon>
        <taxon>Utricularia</taxon>
    </lineage>
</organism>
<sequence length="81" mass="9262">MAPSLLNLTGQKVPLPIADHRSMVSVSGNRISLPIEQPGILFLLKEPNLHYIYPSFAFLNQCLKRIEDDRPQPSRRQQLPR</sequence>
<keyword evidence="2" id="KW-0496">Mitochondrion</keyword>
<dbReference type="AlphaFoldDB" id="A0A1Y0B3N0"/>
<dbReference type="EMBL" id="KY774314">
    <property type="protein sequence ID" value="ART31056.1"/>
    <property type="molecule type" value="Genomic_DNA"/>
</dbReference>
<evidence type="ECO:0000313" key="2">
    <source>
        <dbReference type="EMBL" id="ART32056.1"/>
    </source>
</evidence>
<protein>
    <submittedName>
        <fullName evidence="2">Uncharacterized protein</fullName>
    </submittedName>
</protein>
<proteinExistence type="predicted"/>
<reference evidence="2" key="1">
    <citation type="submission" date="2017-03" db="EMBL/GenBank/DDBJ databases">
        <title>The mitochondrial genome of the carnivorous plant Utricularia reniformis (Lentibulariaceae): structure, comparative analysis and evolutionary landmarks.</title>
        <authorList>
            <person name="Silva S.R."/>
            <person name="Alvarenga D.O."/>
            <person name="Michael T.P."/>
            <person name="Miranda V.F.O."/>
            <person name="Varani A.M."/>
        </authorList>
    </citation>
    <scope>NUCLEOTIDE SEQUENCE</scope>
</reference>
<accession>A0A1Y0B3N0</accession>
<name>A0A1Y0B3N0_9LAMI</name>
<geneLocation type="mitochondrion" evidence="2"/>
<evidence type="ECO:0000313" key="1">
    <source>
        <dbReference type="EMBL" id="ART31056.1"/>
    </source>
</evidence>
<gene>
    <name evidence="1" type="ORF">AEK19_MT0822</name>
    <name evidence="2" type="ORF">AEK19_MT1888</name>
</gene>
<dbReference type="EMBL" id="KY774314">
    <property type="protein sequence ID" value="ART32056.1"/>
    <property type="molecule type" value="Genomic_DNA"/>
</dbReference>